<dbReference type="EMBL" id="RQHS01000005">
    <property type="protein sequence ID" value="TGN03346.1"/>
    <property type="molecule type" value="Genomic_DNA"/>
</dbReference>
<dbReference type="RefSeq" id="WP_135755951.1">
    <property type="nucleotide sequence ID" value="NZ_RQHS01000005.1"/>
</dbReference>
<organism evidence="1 2">
    <name type="scientific">Leptospira dzoumogneensis</name>
    <dbReference type="NCBI Taxonomy" id="2484904"/>
    <lineage>
        <taxon>Bacteria</taxon>
        <taxon>Pseudomonadati</taxon>
        <taxon>Spirochaetota</taxon>
        <taxon>Spirochaetia</taxon>
        <taxon>Leptospirales</taxon>
        <taxon>Leptospiraceae</taxon>
        <taxon>Leptospira</taxon>
    </lineage>
</organism>
<evidence type="ECO:0000313" key="1">
    <source>
        <dbReference type="EMBL" id="TGN03346.1"/>
    </source>
</evidence>
<accession>A0A4Z1B094</accession>
<evidence type="ECO:0000313" key="2">
    <source>
        <dbReference type="Proteomes" id="UP000297241"/>
    </source>
</evidence>
<protein>
    <recommendedName>
        <fullName evidence="3">DUF1554 domain-containing protein</fullName>
    </recommendedName>
</protein>
<reference evidence="1" key="1">
    <citation type="journal article" date="2019" name="PLoS Negl. Trop. Dis.">
        <title>Revisiting the worldwide diversity of Leptospira species in the environment.</title>
        <authorList>
            <person name="Vincent A.T."/>
            <person name="Schiettekatte O."/>
            <person name="Bourhy P."/>
            <person name="Veyrier F.J."/>
            <person name="Picardeau M."/>
        </authorList>
    </citation>
    <scope>NUCLEOTIDE SEQUENCE [LARGE SCALE GENOMIC DNA]</scope>
    <source>
        <strain evidence="1">201601113</strain>
    </source>
</reference>
<dbReference type="Gene3D" id="3.10.100.10">
    <property type="entry name" value="Mannose-Binding Protein A, subunit A"/>
    <property type="match status" value="1"/>
</dbReference>
<dbReference type="OrthoDB" id="341508at2"/>
<keyword evidence="2" id="KW-1185">Reference proteome</keyword>
<dbReference type="InterPro" id="IPR016186">
    <property type="entry name" value="C-type_lectin-like/link_sf"/>
</dbReference>
<gene>
    <name evidence="1" type="ORF">EHR06_04880</name>
</gene>
<proteinExistence type="predicted"/>
<dbReference type="AlphaFoldDB" id="A0A4Z1B094"/>
<comment type="caution">
    <text evidence="1">The sequence shown here is derived from an EMBL/GenBank/DDBJ whole genome shotgun (WGS) entry which is preliminary data.</text>
</comment>
<name>A0A4Z1B094_9LEPT</name>
<dbReference type="Proteomes" id="UP000297241">
    <property type="component" value="Unassembled WGS sequence"/>
</dbReference>
<sequence length="224" mass="23454">MKFRTLTILFFCVLSNGCISDKICSDQDRSCSPVASLLSLFSAPSGIYVYSTSVPYGGNLSIFGAGNLDSSLSTICKQERPFAPILDVGCESTAALVSTSLVYANNLTSLYADIPTNIPMRGGPTGTILADDLASFFTLDLHVTLEAGGLGSTNFWTYSDVSGNYASGGTCNDGIDNTTAYGGYAGSPLLSTVDTWFNVQAPTCDQALRILCICYRPDTSGGGG</sequence>
<evidence type="ECO:0008006" key="3">
    <source>
        <dbReference type="Google" id="ProtNLM"/>
    </source>
</evidence>